<gene>
    <name evidence="2" type="ORF">BCR38DRAFT_482401</name>
</gene>
<feature type="region of interest" description="Disordered" evidence="1">
    <location>
        <begin position="819"/>
        <end position="855"/>
    </location>
</feature>
<organism evidence="2 3">
    <name type="scientific">Pseudomassariella vexata</name>
    <dbReference type="NCBI Taxonomy" id="1141098"/>
    <lineage>
        <taxon>Eukaryota</taxon>
        <taxon>Fungi</taxon>
        <taxon>Dikarya</taxon>
        <taxon>Ascomycota</taxon>
        <taxon>Pezizomycotina</taxon>
        <taxon>Sordariomycetes</taxon>
        <taxon>Xylariomycetidae</taxon>
        <taxon>Amphisphaeriales</taxon>
        <taxon>Pseudomassariaceae</taxon>
        <taxon>Pseudomassariella</taxon>
    </lineage>
</organism>
<dbReference type="AlphaFoldDB" id="A0A1Y2EBY3"/>
<name>A0A1Y2EBY3_9PEZI</name>
<dbReference type="GeneID" id="63779711"/>
<evidence type="ECO:0000313" key="3">
    <source>
        <dbReference type="Proteomes" id="UP000193689"/>
    </source>
</evidence>
<dbReference type="EMBL" id="MCFJ01000003">
    <property type="protein sequence ID" value="ORY68927.1"/>
    <property type="molecule type" value="Genomic_DNA"/>
</dbReference>
<dbReference type="InParanoid" id="A0A1Y2EBY3"/>
<reference evidence="2 3" key="1">
    <citation type="submission" date="2016-07" db="EMBL/GenBank/DDBJ databases">
        <title>Pervasive Adenine N6-methylation of Active Genes in Fungi.</title>
        <authorList>
            <consortium name="DOE Joint Genome Institute"/>
            <person name="Mondo S.J."/>
            <person name="Dannebaum R.O."/>
            <person name="Kuo R.C."/>
            <person name="Labutti K."/>
            <person name="Haridas S."/>
            <person name="Kuo A."/>
            <person name="Salamov A."/>
            <person name="Ahrendt S.R."/>
            <person name="Lipzen A."/>
            <person name="Sullivan W."/>
            <person name="Andreopoulos W.B."/>
            <person name="Clum A."/>
            <person name="Lindquist E."/>
            <person name="Daum C."/>
            <person name="Ramamoorthy G.K."/>
            <person name="Gryganskyi A."/>
            <person name="Culley D."/>
            <person name="Magnuson J.K."/>
            <person name="James T.Y."/>
            <person name="O'Malley M.A."/>
            <person name="Stajich J.E."/>
            <person name="Spatafora J.W."/>
            <person name="Visel A."/>
            <person name="Grigoriev I.V."/>
        </authorList>
    </citation>
    <scope>NUCLEOTIDE SEQUENCE [LARGE SCALE GENOMIC DNA]</scope>
    <source>
        <strain evidence="2 3">CBS 129021</strain>
    </source>
</reference>
<proteinExistence type="predicted"/>
<dbReference type="PANTHER" id="PTHR33099">
    <property type="entry name" value="FE2OG DIOXYGENASE DOMAIN-CONTAINING PROTEIN"/>
    <property type="match status" value="1"/>
</dbReference>
<evidence type="ECO:0000256" key="1">
    <source>
        <dbReference type="SAM" id="MobiDB-lite"/>
    </source>
</evidence>
<dbReference type="RefSeq" id="XP_040719214.1">
    <property type="nucleotide sequence ID" value="XM_040863499.1"/>
</dbReference>
<dbReference type="PANTHER" id="PTHR33099:SF7">
    <property type="entry name" value="MYND-TYPE DOMAIN-CONTAINING PROTEIN"/>
    <property type="match status" value="1"/>
</dbReference>
<evidence type="ECO:0000313" key="2">
    <source>
        <dbReference type="EMBL" id="ORY68927.1"/>
    </source>
</evidence>
<comment type="caution">
    <text evidence="2">The sequence shown here is derived from an EMBL/GenBank/DDBJ whole genome shotgun (WGS) entry which is preliminary data.</text>
</comment>
<dbReference type="OrthoDB" id="27483at2759"/>
<sequence>MADDGPALASWKRTLSRQIGAIQTFGDFSTSKRHSAFANPGLRVANSLIPLPLTPRDAETIKTICKPAPFGGGEETVVDASVRKTWELNHDQFSLSNPAWNDFFDSLLKDTASSLGMLLLYEEGSFFKRHKDSEKVAGMIGTLVICLPSEHSGGDVYLSHGTSSRVFATGPASAFDLTALAWYSDVTHEIKEIKSGYRLVLTYNIIQRAGAAVSADAFSKQQTRLQSLLGDWHVKFPDTSNLLYVLEHKYSQSSLSLNHLKGRDGAVCRSLANLSLQNGFFLLLANLANTKKEEDDYYGCSYEDDASLTLDTVRACDGRELELASGIHVGLEDILGANPYKDRSADSEDEGDFTGNESAPATLRYHDAVAVLVRREHFYEFGGQSCENVSQMLRLICEDLEAHGDDISVRNSAITFMGKAVQSSMDGDGLRLITRWALELRQDHPYRAAVRASIVRKLTNDLVGEIACIINKSSQSKVWSHKEWGGYLDEFVRQHRYLTDLSSTLRGVETSLRADLQPSFRNWRALVELQQFSGKSSLVLQDHGFIMNLMILRSRDTDWILNQLIPTLCDRGERPLLHAILDTVLHKSPAALPTGHAIAEELLSTAQSKLKVVLCDIAASYYASEDSQEPAFKFINLLDKCFSCDLTTQATNLLNASCDNIVRSQRNVAQIGYADGTSVVKFLRALLVVMQKHRLPPLTTRYPNYDEYKELDSFLCDADQKVISFRKNQSIRCHIQYQLQLQAFTFHTETRGTPHTLIITKRGNEFEVDLQRYHAQLAKVEERLRPFRHGYVEQLLGEVLYREIVMLENVIDSEGSRLLASGTKRPAEDELVDPSFARPRLDGIPGSLRDPIELD</sequence>
<accession>A0A1Y2EBY3</accession>
<dbReference type="Proteomes" id="UP000193689">
    <property type="component" value="Unassembled WGS sequence"/>
</dbReference>
<keyword evidence="3" id="KW-1185">Reference proteome</keyword>
<protein>
    <submittedName>
        <fullName evidence="2">Uncharacterized protein</fullName>
    </submittedName>
</protein>
<dbReference type="Gene3D" id="2.60.120.620">
    <property type="entry name" value="q2cbj1_9rhob like domain"/>
    <property type="match status" value="1"/>
</dbReference>